<accession>B1L620</accession>
<dbReference type="STRING" id="374847.Kcr_1153"/>
<dbReference type="EMBL" id="CP000968">
    <property type="protein sequence ID" value="ACB07899.1"/>
    <property type="molecule type" value="Genomic_DNA"/>
</dbReference>
<dbReference type="InterPro" id="IPR056460">
    <property type="entry name" value="DUF1512_N"/>
</dbReference>
<dbReference type="PIRSF" id="PIRSF016495">
    <property type="entry name" value="UCP016495"/>
    <property type="match status" value="1"/>
</dbReference>
<gene>
    <name evidence="4" type="ordered locus">Kcr_1153</name>
</gene>
<dbReference type="OrthoDB" id="15121at2157"/>
<keyword evidence="1" id="KW-0472">Membrane</keyword>
<dbReference type="Pfam" id="PF23542">
    <property type="entry name" value="DUF1512_C"/>
    <property type="match status" value="1"/>
</dbReference>
<evidence type="ECO:0000313" key="4">
    <source>
        <dbReference type="EMBL" id="ACB07899.1"/>
    </source>
</evidence>
<feature type="domain" description="DUF1512" evidence="3">
    <location>
        <begin position="199"/>
        <end position="371"/>
    </location>
</feature>
<dbReference type="InterPro" id="IPR056461">
    <property type="entry name" value="DUF1512_C"/>
</dbReference>
<name>B1L620_KORCO</name>
<dbReference type="HOGENOM" id="CLU_062565_0_0_2"/>
<organism evidence="4 5">
    <name type="scientific">Korarchaeum cryptofilum (strain OPF8)</name>
    <dbReference type="NCBI Taxonomy" id="374847"/>
    <lineage>
        <taxon>Archaea</taxon>
        <taxon>Thermoproteota</taxon>
        <taxon>Candidatus Korarchaeia</taxon>
        <taxon>Candidatus Korarchaeales</taxon>
        <taxon>Candidatus Korarchaeaceae</taxon>
        <taxon>Candidatus Korarchaeum</taxon>
    </lineage>
</organism>
<proteinExistence type="predicted"/>
<evidence type="ECO:0008006" key="6">
    <source>
        <dbReference type="Google" id="ProtNLM"/>
    </source>
</evidence>
<evidence type="ECO:0000259" key="3">
    <source>
        <dbReference type="Pfam" id="PF23542"/>
    </source>
</evidence>
<sequence>MYSDLKDVRLMQVGQGDWLSWIFFIIFIMIMQFYANRLQAQIWISEISRALSKLEEYSNDSARKFIEEASKYGRSQEEVKSIYNKVKGFFLIEPVTLDPYGAVRRLEHLLNTMRDHLNALMKDIAPNADGWKRSNLRDQMASALTLDMIYRIIRHYFILGRKTQNLIYIAQIQMLLPEIMRIAKAYWKAGDAFRLGIPIGDGIGPLVALKLMNGAEFTEIAENIVGAEVDIEGRRVMVIKAKGPGSEVGRPGLAIERIVEGREGKVSLIITIDAASKLEGEPTAEIAEGIGAAIGDPGPEKYKIEEVATKYAIPLHAIAIKEDQLDAITSMSEEIARSVDEVIGRVKATIVSKTLPGDYVIVAGIGNTMGIGNRMGGA</sequence>
<reference evidence="4 5" key="1">
    <citation type="journal article" date="2008" name="Proc. Natl. Acad. Sci. U.S.A.">
        <title>A korarchaeal genome reveals new insights into the evolution of the Archaea.</title>
        <authorList>
            <person name="Elkins J.G."/>
            <person name="Podar M."/>
            <person name="Graham D.E."/>
            <person name="Makarova K.S."/>
            <person name="Wolf Y."/>
            <person name="Randau L."/>
            <person name="Hedlund B.P."/>
            <person name="Brochier-Armanet C."/>
            <person name="Kunin V."/>
            <person name="Anderson I."/>
            <person name="Lapidus A."/>
            <person name="Goltsman E."/>
            <person name="Barry K."/>
            <person name="Koonin E.V."/>
            <person name="Hugenholtz P."/>
            <person name="Kyrpides N."/>
            <person name="Wanner G."/>
            <person name="Richardson P."/>
            <person name="Keller M."/>
            <person name="Stetter K.O."/>
        </authorList>
    </citation>
    <scope>NUCLEOTIDE SEQUENCE [LARGE SCALE GENOMIC DNA]</scope>
    <source>
        <strain evidence="5">OPF8</strain>
    </source>
</reference>
<feature type="transmembrane region" description="Helical" evidence="1">
    <location>
        <begin position="18"/>
        <end position="35"/>
    </location>
</feature>
<evidence type="ECO:0000313" key="5">
    <source>
        <dbReference type="Proteomes" id="UP000001686"/>
    </source>
</evidence>
<feature type="domain" description="DUF1512" evidence="2">
    <location>
        <begin position="19"/>
        <end position="194"/>
    </location>
</feature>
<dbReference type="eggNOG" id="arCOG04181">
    <property type="taxonomic scope" value="Archaea"/>
</dbReference>
<dbReference type="InParanoid" id="B1L620"/>
<dbReference type="GeneID" id="6094430"/>
<dbReference type="PhylomeDB" id="B1L620"/>
<keyword evidence="1" id="KW-0812">Transmembrane</keyword>
<protein>
    <recommendedName>
        <fullName evidence="6">DUF1512 domain-containing protein</fullName>
    </recommendedName>
</protein>
<keyword evidence="5" id="KW-1185">Reference proteome</keyword>
<keyword evidence="1" id="KW-1133">Transmembrane helix</keyword>
<dbReference type="RefSeq" id="WP_012309796.1">
    <property type="nucleotide sequence ID" value="NC_010482.1"/>
</dbReference>
<evidence type="ECO:0000259" key="2">
    <source>
        <dbReference type="Pfam" id="PF07431"/>
    </source>
</evidence>
<evidence type="ECO:0000256" key="1">
    <source>
        <dbReference type="SAM" id="Phobius"/>
    </source>
</evidence>
<dbReference type="KEGG" id="kcr:Kcr_1153"/>
<dbReference type="Proteomes" id="UP000001686">
    <property type="component" value="Chromosome"/>
</dbReference>
<dbReference type="Pfam" id="PF07431">
    <property type="entry name" value="DUF1512"/>
    <property type="match status" value="1"/>
</dbReference>
<dbReference type="InterPro" id="IPR009995">
    <property type="entry name" value="DUF1512"/>
</dbReference>
<dbReference type="EnsemblBacteria" id="ACB07899">
    <property type="protein sequence ID" value="ACB07899"/>
    <property type="gene ID" value="Kcr_1153"/>
</dbReference>
<dbReference type="AlphaFoldDB" id="B1L620"/>